<comment type="pathway">
    <text evidence="9">Protein modification; protein lipoylation via endogenous pathway; protein N(6)-(lipoyl)lysine from octanoyl-[acyl-carrier-protein]: step 2/2.</text>
</comment>
<feature type="binding site" evidence="9">
    <location>
        <position position="343"/>
    </location>
    <ligand>
        <name>[4Fe-4S] cluster</name>
        <dbReference type="ChEBI" id="CHEBI:49883"/>
        <label>1</label>
    </ligand>
</feature>
<dbReference type="GO" id="GO:0046872">
    <property type="term" value="F:metal ion binding"/>
    <property type="evidence" value="ECO:0007669"/>
    <property type="project" value="UniProtKB-KW"/>
</dbReference>
<keyword evidence="6 9" id="KW-0408">Iron</keyword>
<dbReference type="SFLD" id="SFLDS00029">
    <property type="entry name" value="Radical_SAM"/>
    <property type="match status" value="1"/>
</dbReference>
<dbReference type="STRING" id="6412.T1FME9"/>
<evidence type="ECO:0000256" key="6">
    <source>
        <dbReference type="ARBA" id="ARBA00023004"/>
    </source>
</evidence>
<evidence type="ECO:0000256" key="9">
    <source>
        <dbReference type="HAMAP-Rule" id="MF_03123"/>
    </source>
</evidence>
<dbReference type="GO" id="GO:0009249">
    <property type="term" value="P:protein lipoylation"/>
    <property type="evidence" value="ECO:0007669"/>
    <property type="project" value="UniProtKB-UniRule"/>
</dbReference>
<evidence type="ECO:0000256" key="8">
    <source>
        <dbReference type="ARBA" id="ARBA00047326"/>
    </source>
</evidence>
<name>T1FME9_HELRO</name>
<feature type="binding site" evidence="9">
    <location>
        <position position="102"/>
    </location>
    <ligand>
        <name>[4Fe-4S] cluster</name>
        <dbReference type="ChEBI" id="CHEBI:49883"/>
        <label>1</label>
    </ligand>
</feature>
<dbReference type="NCBIfam" id="NF009544">
    <property type="entry name" value="PRK12928.1"/>
    <property type="match status" value="1"/>
</dbReference>
<keyword evidence="5 9" id="KW-0479">Metal-binding</keyword>
<keyword evidence="9" id="KW-0496">Mitochondrion</keyword>
<dbReference type="GO" id="GO:0005739">
    <property type="term" value="C:mitochondrion"/>
    <property type="evidence" value="ECO:0000318"/>
    <property type="project" value="GO_Central"/>
</dbReference>
<dbReference type="NCBIfam" id="TIGR00510">
    <property type="entry name" value="lipA"/>
    <property type="match status" value="1"/>
</dbReference>
<evidence type="ECO:0000256" key="2">
    <source>
        <dbReference type="ARBA" id="ARBA00022485"/>
    </source>
</evidence>
<dbReference type="InterPro" id="IPR006638">
    <property type="entry name" value="Elp3/MiaA/NifB-like_rSAM"/>
</dbReference>
<keyword evidence="4 9" id="KW-0949">S-adenosyl-L-methionine</keyword>
<reference evidence="11 13" key="2">
    <citation type="journal article" date="2013" name="Nature">
        <title>Insights into bilaterian evolution from three spiralian genomes.</title>
        <authorList>
            <person name="Simakov O."/>
            <person name="Marletaz F."/>
            <person name="Cho S.J."/>
            <person name="Edsinger-Gonzales E."/>
            <person name="Havlak P."/>
            <person name="Hellsten U."/>
            <person name="Kuo D.H."/>
            <person name="Larsson T."/>
            <person name="Lv J."/>
            <person name="Arendt D."/>
            <person name="Savage R."/>
            <person name="Osoegawa K."/>
            <person name="de Jong P."/>
            <person name="Grimwood J."/>
            <person name="Chapman J.A."/>
            <person name="Shapiro H."/>
            <person name="Aerts A."/>
            <person name="Otillar R.P."/>
            <person name="Terry A.Y."/>
            <person name="Boore J.L."/>
            <person name="Grigoriev I.V."/>
            <person name="Lindberg D.R."/>
            <person name="Seaver E.C."/>
            <person name="Weisblat D.A."/>
            <person name="Putnam N.H."/>
            <person name="Rokhsar D.S."/>
        </authorList>
    </citation>
    <scope>NUCLEOTIDE SEQUENCE</scope>
</reference>
<feature type="binding site" evidence="9">
    <location>
        <position position="97"/>
    </location>
    <ligand>
        <name>[4Fe-4S] cluster</name>
        <dbReference type="ChEBI" id="CHEBI:49883"/>
        <label>1</label>
    </ligand>
</feature>
<keyword evidence="3 9" id="KW-0808">Transferase</keyword>
<proteinExistence type="inferred from homology"/>
<dbReference type="PIRSF" id="PIRSF005963">
    <property type="entry name" value="Lipoyl_synth"/>
    <property type="match status" value="1"/>
</dbReference>
<keyword evidence="7 9" id="KW-0411">Iron-sulfur</keyword>
<dbReference type="InterPro" id="IPR007197">
    <property type="entry name" value="rSAM"/>
</dbReference>
<dbReference type="EMBL" id="KB097571">
    <property type="protein sequence ID" value="ESN94490.1"/>
    <property type="molecule type" value="Genomic_DNA"/>
</dbReference>
<feature type="binding site" evidence="9">
    <location>
        <position position="135"/>
    </location>
    <ligand>
        <name>[4Fe-4S] cluster</name>
        <dbReference type="ChEBI" id="CHEBI:49883"/>
        <label>2</label>
        <note>4Fe-4S-S-AdoMet</note>
    </ligand>
</feature>
<reference evidence="12" key="3">
    <citation type="submission" date="2015-06" db="UniProtKB">
        <authorList>
            <consortium name="EnsemblMetazoa"/>
        </authorList>
    </citation>
    <scope>IDENTIFICATION</scope>
</reference>
<dbReference type="Pfam" id="PF04055">
    <property type="entry name" value="Radical_SAM"/>
    <property type="match status" value="1"/>
</dbReference>
<dbReference type="EnsemblMetazoa" id="HelroT185116">
    <property type="protein sequence ID" value="HelroP185116"/>
    <property type="gene ID" value="HelroG185116"/>
</dbReference>
<evidence type="ECO:0000256" key="7">
    <source>
        <dbReference type="ARBA" id="ARBA00023014"/>
    </source>
</evidence>
<comment type="catalytic activity">
    <reaction evidence="8 9">
        <text>[[Fe-S] cluster scaffold protein carrying a second [4Fe-4S](2+) cluster] + N(6)-octanoyl-L-lysyl-[protein] + 2 oxidized [2Fe-2S]-[ferredoxin] + 2 S-adenosyl-L-methionine + 4 H(+) = [[Fe-S] cluster scaffold protein] + N(6)-[(R)-dihydrolipoyl]-L-lysyl-[protein] + 4 Fe(3+) + 2 hydrogen sulfide + 2 5'-deoxyadenosine + 2 L-methionine + 2 reduced [2Fe-2S]-[ferredoxin]</text>
        <dbReference type="Rhea" id="RHEA:16585"/>
        <dbReference type="Rhea" id="RHEA-COMP:9928"/>
        <dbReference type="Rhea" id="RHEA-COMP:10000"/>
        <dbReference type="Rhea" id="RHEA-COMP:10001"/>
        <dbReference type="Rhea" id="RHEA-COMP:10475"/>
        <dbReference type="Rhea" id="RHEA-COMP:14568"/>
        <dbReference type="Rhea" id="RHEA-COMP:14569"/>
        <dbReference type="ChEBI" id="CHEBI:15378"/>
        <dbReference type="ChEBI" id="CHEBI:17319"/>
        <dbReference type="ChEBI" id="CHEBI:29034"/>
        <dbReference type="ChEBI" id="CHEBI:29919"/>
        <dbReference type="ChEBI" id="CHEBI:33722"/>
        <dbReference type="ChEBI" id="CHEBI:33737"/>
        <dbReference type="ChEBI" id="CHEBI:33738"/>
        <dbReference type="ChEBI" id="CHEBI:57844"/>
        <dbReference type="ChEBI" id="CHEBI:59789"/>
        <dbReference type="ChEBI" id="CHEBI:78809"/>
        <dbReference type="ChEBI" id="CHEBI:83100"/>
        <dbReference type="EC" id="2.8.1.8"/>
    </reaction>
</comment>
<feature type="binding site" evidence="9">
    <location>
        <position position="128"/>
    </location>
    <ligand>
        <name>[4Fe-4S] cluster</name>
        <dbReference type="ChEBI" id="CHEBI:49883"/>
        <label>2</label>
        <note>4Fe-4S-S-AdoMet</note>
    </ligand>
</feature>
<sequence length="361" mass="40730">MISPKCLFRNFQLRNFIRPVSPKSTISGNQKDNIINGPDLKDFLKEGASTTIYAGQLKSASGERLRLPPWLKTEIPIGRNFHKLKDSLRSLKLHTVCEEAKCPNIGECWAGGENEVATATIMIMGDTCTRGCRFCSVKTSRNPPALDSMEPVNTATAVVEWGLDYVVLTSVDRDDLPDGGSHHFAETIREIKKRSSEMLVECLTPDFQGNKHSIEMVLDAGPDVFAHNIETVEVLHRLVRDHRAKYQQSLDVLRHAKRHKPTIVTKSSIMLGHGEKDEEVTKTMQDLREAGVDCVTLGQYMQPTRRHLSVKEYVTPEKFKYWQQVGNEMGFKYTASGPLVRSSYRAGEYFITNMLKKKTVT</sequence>
<evidence type="ECO:0000313" key="12">
    <source>
        <dbReference type="EnsemblMetazoa" id="HelroP185116"/>
    </source>
</evidence>
<evidence type="ECO:0000256" key="3">
    <source>
        <dbReference type="ARBA" id="ARBA00022679"/>
    </source>
</evidence>
<dbReference type="KEGG" id="hro:HELRODRAFT_185116"/>
<feature type="binding site" evidence="9">
    <location>
        <position position="108"/>
    </location>
    <ligand>
        <name>[4Fe-4S] cluster</name>
        <dbReference type="ChEBI" id="CHEBI:49883"/>
        <label>1</label>
    </ligand>
</feature>
<dbReference type="RefSeq" id="XP_009027550.1">
    <property type="nucleotide sequence ID" value="XM_009029302.1"/>
</dbReference>
<dbReference type="GeneID" id="20209998"/>
<dbReference type="SFLD" id="SFLDG01058">
    <property type="entry name" value="lipoyl_synthase_like"/>
    <property type="match status" value="1"/>
</dbReference>
<organism evidence="12 13">
    <name type="scientific">Helobdella robusta</name>
    <name type="common">Californian leech</name>
    <dbReference type="NCBI Taxonomy" id="6412"/>
    <lineage>
        <taxon>Eukaryota</taxon>
        <taxon>Metazoa</taxon>
        <taxon>Spiralia</taxon>
        <taxon>Lophotrochozoa</taxon>
        <taxon>Annelida</taxon>
        <taxon>Clitellata</taxon>
        <taxon>Hirudinea</taxon>
        <taxon>Rhynchobdellida</taxon>
        <taxon>Glossiphoniidae</taxon>
        <taxon>Helobdella</taxon>
    </lineage>
</organism>
<dbReference type="GO" id="GO:0016992">
    <property type="term" value="F:lipoate synthase activity"/>
    <property type="evidence" value="ECO:0000318"/>
    <property type="project" value="GO_Central"/>
</dbReference>
<comment type="cofactor">
    <cofactor evidence="9">
        <name>[4Fe-4S] cluster</name>
        <dbReference type="ChEBI" id="CHEBI:49883"/>
    </cofactor>
    <text evidence="9">Binds 2 [4Fe-4S] clusters per subunit. One cluster is coordinated with 3 cysteines and an exchangeable S-adenosyl-L-methionine.</text>
</comment>
<dbReference type="SMART" id="SM00729">
    <property type="entry name" value="Elp3"/>
    <property type="match status" value="1"/>
</dbReference>
<dbReference type="PANTHER" id="PTHR10949:SF0">
    <property type="entry name" value="LIPOYL SYNTHASE, MITOCHONDRIAL"/>
    <property type="match status" value="1"/>
</dbReference>
<dbReference type="GO" id="GO:0051539">
    <property type="term" value="F:4 iron, 4 sulfur cluster binding"/>
    <property type="evidence" value="ECO:0007669"/>
    <property type="project" value="UniProtKB-UniRule"/>
</dbReference>
<reference evidence="13" key="1">
    <citation type="submission" date="2012-12" db="EMBL/GenBank/DDBJ databases">
        <authorList>
            <person name="Hellsten U."/>
            <person name="Grimwood J."/>
            <person name="Chapman J.A."/>
            <person name="Shapiro H."/>
            <person name="Aerts A."/>
            <person name="Otillar R.P."/>
            <person name="Terry A.Y."/>
            <person name="Boore J.L."/>
            <person name="Simakov O."/>
            <person name="Marletaz F."/>
            <person name="Cho S.-J."/>
            <person name="Edsinger-Gonzales E."/>
            <person name="Havlak P."/>
            <person name="Kuo D.-H."/>
            <person name="Larsson T."/>
            <person name="Lv J."/>
            <person name="Arendt D."/>
            <person name="Savage R."/>
            <person name="Osoegawa K."/>
            <person name="de Jong P."/>
            <person name="Lindberg D.R."/>
            <person name="Seaver E.C."/>
            <person name="Weisblat D.A."/>
            <person name="Putnam N.H."/>
            <person name="Grigoriev I.V."/>
            <person name="Rokhsar D.S."/>
        </authorList>
    </citation>
    <scope>NUCLEOTIDE SEQUENCE</scope>
</reference>
<gene>
    <name evidence="12" type="primary">20209998</name>
    <name evidence="11" type="ORF">HELRODRAFT_185116</name>
</gene>
<dbReference type="Pfam" id="PF16881">
    <property type="entry name" value="LIAS_N"/>
    <property type="match status" value="1"/>
</dbReference>
<dbReference type="OMA" id="PYCDIDF"/>
<dbReference type="SFLD" id="SFLDF00271">
    <property type="entry name" value="lipoyl_synthase"/>
    <property type="match status" value="1"/>
</dbReference>
<dbReference type="NCBIfam" id="NF004019">
    <property type="entry name" value="PRK05481.1"/>
    <property type="match status" value="1"/>
</dbReference>
<dbReference type="EC" id="2.8.1.8" evidence="9"/>
<dbReference type="OrthoDB" id="3231at2759"/>
<dbReference type="InterPro" id="IPR031691">
    <property type="entry name" value="LIAS_N"/>
</dbReference>
<accession>T1FME9</accession>
<dbReference type="GO" id="GO:0009107">
    <property type="term" value="P:lipoate biosynthetic process"/>
    <property type="evidence" value="ECO:0000318"/>
    <property type="project" value="GO_Central"/>
</dbReference>
<evidence type="ECO:0000256" key="1">
    <source>
        <dbReference type="ARBA" id="ARBA00004173"/>
    </source>
</evidence>
<dbReference type="HAMAP" id="MF_00206">
    <property type="entry name" value="Lipoyl_synth"/>
    <property type="match status" value="1"/>
</dbReference>
<evidence type="ECO:0000313" key="13">
    <source>
        <dbReference type="Proteomes" id="UP000015101"/>
    </source>
</evidence>
<dbReference type="Gene3D" id="3.20.20.70">
    <property type="entry name" value="Aldolase class I"/>
    <property type="match status" value="1"/>
</dbReference>
<protein>
    <recommendedName>
        <fullName evidence="9">Lipoyl synthase, mitochondrial</fullName>
        <ecNumber evidence="9">2.8.1.8</ecNumber>
    </recommendedName>
    <alternativeName>
        <fullName evidence="9">Lipoate synthase</fullName>
        <shortName evidence="9">LS</shortName>
        <shortName evidence="9">Lip-syn</shortName>
    </alternativeName>
    <alternativeName>
        <fullName evidence="9">Lipoic acid synthase</fullName>
    </alternativeName>
</protein>
<comment type="similarity">
    <text evidence="9">Belongs to the radical SAM superfamily. Lipoyl synthase family.</text>
</comment>
<dbReference type="PROSITE" id="PS51918">
    <property type="entry name" value="RADICAL_SAM"/>
    <property type="match status" value="1"/>
</dbReference>
<dbReference type="UniPathway" id="UPA00538">
    <property type="reaction ID" value="UER00593"/>
</dbReference>
<evidence type="ECO:0000259" key="10">
    <source>
        <dbReference type="PROSITE" id="PS51918"/>
    </source>
</evidence>
<dbReference type="CTD" id="20209998"/>
<dbReference type="HOGENOM" id="CLU_033144_1_2_1"/>
<comment type="function">
    <text evidence="9">Catalyzes the radical-mediated insertion of two sulfur atoms into the C-6 and C-8 positions of the octanoyl moiety bound to the lipoyl domains of lipoate-dependent enzymes, thereby converting the octanoylated domains into lipoylated derivatives.</text>
</comment>
<dbReference type="InterPro" id="IPR013785">
    <property type="entry name" value="Aldolase_TIM"/>
</dbReference>
<dbReference type="Proteomes" id="UP000015101">
    <property type="component" value="Unassembled WGS sequence"/>
</dbReference>
<dbReference type="InterPro" id="IPR058240">
    <property type="entry name" value="rSAM_sf"/>
</dbReference>
<evidence type="ECO:0000256" key="4">
    <source>
        <dbReference type="ARBA" id="ARBA00022691"/>
    </source>
</evidence>
<dbReference type="EMBL" id="AMQM01001636">
    <property type="status" value="NOT_ANNOTATED_CDS"/>
    <property type="molecule type" value="Genomic_DNA"/>
</dbReference>
<comment type="subcellular location">
    <subcellularLocation>
        <location evidence="1 9">Mitochondrion</location>
    </subcellularLocation>
</comment>
<keyword evidence="13" id="KW-1185">Reference proteome</keyword>
<keyword evidence="2 9" id="KW-0004">4Fe-4S</keyword>
<dbReference type="FunCoup" id="T1FME9">
    <property type="interactions" value="1505"/>
</dbReference>
<evidence type="ECO:0000313" key="11">
    <source>
        <dbReference type="EMBL" id="ESN94490.1"/>
    </source>
</evidence>
<dbReference type="eggNOG" id="KOG2672">
    <property type="taxonomic scope" value="Eukaryota"/>
</dbReference>
<feature type="domain" description="Radical SAM core" evidence="10">
    <location>
        <begin position="113"/>
        <end position="332"/>
    </location>
</feature>
<dbReference type="CDD" id="cd01335">
    <property type="entry name" value="Radical_SAM"/>
    <property type="match status" value="1"/>
</dbReference>
<dbReference type="AlphaFoldDB" id="T1FME9"/>
<dbReference type="FunFam" id="3.20.20.70:FF:000036">
    <property type="entry name" value="Lipoyl synthase, mitochondrial"/>
    <property type="match status" value="1"/>
</dbReference>
<dbReference type="PANTHER" id="PTHR10949">
    <property type="entry name" value="LIPOYL SYNTHASE"/>
    <property type="match status" value="1"/>
</dbReference>
<evidence type="ECO:0000256" key="5">
    <source>
        <dbReference type="ARBA" id="ARBA00022723"/>
    </source>
</evidence>
<feature type="binding site" evidence="9">
    <location>
        <position position="132"/>
    </location>
    <ligand>
        <name>[4Fe-4S] cluster</name>
        <dbReference type="ChEBI" id="CHEBI:49883"/>
        <label>2</label>
        <note>4Fe-4S-S-AdoMet</note>
    </ligand>
</feature>
<dbReference type="InterPro" id="IPR003698">
    <property type="entry name" value="Lipoyl_synth"/>
</dbReference>
<dbReference type="SUPFAM" id="SSF102114">
    <property type="entry name" value="Radical SAM enzymes"/>
    <property type="match status" value="1"/>
</dbReference>
<dbReference type="InParanoid" id="T1FME9"/>